<evidence type="ECO:0000256" key="4">
    <source>
        <dbReference type="ARBA" id="ARBA00022692"/>
    </source>
</evidence>
<dbReference type="PANTHER" id="PTHR30069:SF29">
    <property type="entry name" value="HEMOGLOBIN AND HEMOGLOBIN-HAPTOGLOBIN-BINDING PROTEIN 1-RELATED"/>
    <property type="match status" value="1"/>
</dbReference>
<feature type="domain" description="Outer membrane protein beta-barrel" evidence="8">
    <location>
        <begin position="371"/>
        <end position="769"/>
    </location>
</feature>
<gene>
    <name evidence="9" type="ORF">ABE541_05220</name>
</gene>
<dbReference type="Gene3D" id="2.40.170.20">
    <property type="entry name" value="TonB-dependent receptor, beta-barrel domain"/>
    <property type="match status" value="1"/>
</dbReference>
<evidence type="ECO:0000256" key="2">
    <source>
        <dbReference type="ARBA" id="ARBA00022448"/>
    </source>
</evidence>
<keyword evidence="9" id="KW-0675">Receptor</keyword>
<keyword evidence="3" id="KW-1134">Transmembrane beta strand</keyword>
<dbReference type="SUPFAM" id="SSF56935">
    <property type="entry name" value="Porins"/>
    <property type="match status" value="1"/>
</dbReference>
<dbReference type="InterPro" id="IPR039426">
    <property type="entry name" value="TonB-dep_rcpt-like"/>
</dbReference>
<evidence type="ECO:0000313" key="10">
    <source>
        <dbReference type="Proteomes" id="UP001409291"/>
    </source>
</evidence>
<comment type="subcellular location">
    <subcellularLocation>
        <location evidence="1">Cell outer membrane</location>
        <topology evidence="1">Multi-pass membrane protein</topology>
    </subcellularLocation>
</comment>
<proteinExistence type="predicted"/>
<dbReference type="InterPro" id="IPR037066">
    <property type="entry name" value="Plug_dom_sf"/>
</dbReference>
<comment type="caution">
    <text evidence="9">The sequence shown here is derived from an EMBL/GenBank/DDBJ whole genome shotgun (WGS) entry which is preliminary data.</text>
</comment>
<evidence type="ECO:0000256" key="7">
    <source>
        <dbReference type="ARBA" id="ARBA00023237"/>
    </source>
</evidence>
<dbReference type="Proteomes" id="UP001409291">
    <property type="component" value="Unassembled WGS sequence"/>
</dbReference>
<evidence type="ECO:0000259" key="8">
    <source>
        <dbReference type="Pfam" id="PF14905"/>
    </source>
</evidence>
<evidence type="ECO:0000256" key="1">
    <source>
        <dbReference type="ARBA" id="ARBA00004571"/>
    </source>
</evidence>
<dbReference type="EMBL" id="JBDJNQ010000002">
    <property type="protein sequence ID" value="MEN5376657.1"/>
    <property type="molecule type" value="Genomic_DNA"/>
</dbReference>
<dbReference type="Gene3D" id="2.170.130.10">
    <property type="entry name" value="TonB-dependent receptor, plug domain"/>
    <property type="match status" value="1"/>
</dbReference>
<dbReference type="InterPro" id="IPR036942">
    <property type="entry name" value="Beta-barrel_TonB_sf"/>
</dbReference>
<dbReference type="PANTHER" id="PTHR30069">
    <property type="entry name" value="TONB-DEPENDENT OUTER MEMBRANE RECEPTOR"/>
    <property type="match status" value="1"/>
</dbReference>
<keyword evidence="2" id="KW-0813">Transport</keyword>
<dbReference type="Pfam" id="PF14905">
    <property type="entry name" value="OMP_b-brl_3"/>
    <property type="match status" value="1"/>
</dbReference>
<organism evidence="9 10">
    <name type="scientific">Sphingobacterium kitahiroshimense</name>
    <dbReference type="NCBI Taxonomy" id="470446"/>
    <lineage>
        <taxon>Bacteria</taxon>
        <taxon>Pseudomonadati</taxon>
        <taxon>Bacteroidota</taxon>
        <taxon>Sphingobacteriia</taxon>
        <taxon>Sphingobacteriales</taxon>
        <taxon>Sphingobacteriaceae</taxon>
        <taxon>Sphingobacterium</taxon>
    </lineage>
</organism>
<keyword evidence="5" id="KW-0732">Signal</keyword>
<keyword evidence="10" id="KW-1185">Reference proteome</keyword>
<dbReference type="InterPro" id="IPR041700">
    <property type="entry name" value="OMP_b-brl_3"/>
</dbReference>
<name>A0ABV0BTE4_9SPHI</name>
<sequence>MINKIILFILLITIKIGYSQSALTCKFYNSNNLMPIPNVTTILKINNKDLKKQSDSLGTINFATSFGENYKIKLSTNHLNYKTLDTILEVSTIQNKTLFFYLTPIENLLEEVVISKSKPLFSRKLNKTIVHIKENDLFINVPMADVLNMSPGIHVDDKSISLYGKTGTKILVDGQPVSLGGRNLQEYLTSLSSINVDRVEIVSKPSVQENASANSGIINIITKQNFDQGTLTAGISKGLKFKNSIGTNYGRKITKKLYASLDFSRNHNLSENTSDGYLYNQSNNTYINSNSKTPSDNMFHNYGTKLAFDINEKHHLRFTFGGDINSSLFNSQNTNSIGNIGAQIDSTVITNTENKTKKYSNKLYLGYTFNIDSSGQKLNFEVFYNKHSSQNNSIIRNNYKGFQSQTDETIFNDGNVNISLKTLRLDYYLDLKNIFNLTAGLKQSNTQTNNDISFKSSSIDEIEPVLDPSKSQVYSYKEGITAAYLLAERKLLDLTFNAGIRVERTDVNGFLMTTGEQNKNSYFNFFPNATIQYNINDKTQFSLSYGRYINRPTYQDLNPFIYYATPYYYTIGNKELNPEFSNNFEFSFTKSRFFLTGGVRLTNNQFVYIDETDENTNITRSTLANLGKTNNYFLSLSYPIRFAKWFNTSLEGTVFRNEIKIPNNPSDLRSLNSASFKATNSISITDKLKLTIAGNYNTPTLSGTTKMKTTYAINSAIRYNFPNKNFNLSLSARDIFNTSNSSYITQYYNVYSNSDNKWDSRIISFNIVYSFGKNILSKIKLGEKQEEESRIK</sequence>
<protein>
    <submittedName>
        <fullName evidence="9">TonB-dependent receptor</fullName>
    </submittedName>
</protein>
<accession>A0ABV0BTE4</accession>
<keyword evidence="6" id="KW-0472">Membrane</keyword>
<dbReference type="RefSeq" id="WP_346580847.1">
    <property type="nucleotide sequence ID" value="NZ_JBDJLH010000003.1"/>
</dbReference>
<evidence type="ECO:0000256" key="5">
    <source>
        <dbReference type="ARBA" id="ARBA00022729"/>
    </source>
</evidence>
<evidence type="ECO:0000256" key="6">
    <source>
        <dbReference type="ARBA" id="ARBA00023136"/>
    </source>
</evidence>
<keyword evidence="7" id="KW-0998">Cell outer membrane</keyword>
<keyword evidence="4" id="KW-0812">Transmembrane</keyword>
<reference evidence="9 10" key="1">
    <citation type="submission" date="2024-04" db="EMBL/GenBank/DDBJ databases">
        <title>WGS of bacteria from Torrens River.</title>
        <authorList>
            <person name="Wyrsch E.R."/>
            <person name="Drigo B."/>
        </authorList>
    </citation>
    <scope>NUCLEOTIDE SEQUENCE [LARGE SCALE GENOMIC DNA]</scope>
    <source>
        <strain evidence="9 10">TWI391</strain>
    </source>
</reference>
<evidence type="ECO:0000313" key="9">
    <source>
        <dbReference type="EMBL" id="MEN5376657.1"/>
    </source>
</evidence>
<evidence type="ECO:0000256" key="3">
    <source>
        <dbReference type="ARBA" id="ARBA00022452"/>
    </source>
</evidence>